<dbReference type="AlphaFoldDB" id="A0AAE1Q384"/>
<accession>A0AAE1Q384</accession>
<gene>
    <name evidence="1" type="ORF">Pmani_009854</name>
</gene>
<evidence type="ECO:0000313" key="1">
    <source>
        <dbReference type="EMBL" id="KAK4319186.1"/>
    </source>
</evidence>
<protein>
    <submittedName>
        <fullName evidence="1">Uncharacterized protein</fullName>
    </submittedName>
</protein>
<dbReference type="Proteomes" id="UP001292094">
    <property type="component" value="Unassembled WGS sequence"/>
</dbReference>
<evidence type="ECO:0000313" key="2">
    <source>
        <dbReference type="Proteomes" id="UP001292094"/>
    </source>
</evidence>
<sequence length="83" mass="9768">MRDILNLSCNYEYRPIKHRLMRLMSHLKDTPRPPEIQQPRLIRKPRVMRIKREQDTDGTQQGRVGVGECGMVVAARRSLLLSR</sequence>
<name>A0AAE1Q384_9EUCA</name>
<comment type="caution">
    <text evidence="1">The sequence shown here is derived from an EMBL/GenBank/DDBJ whole genome shotgun (WGS) entry which is preliminary data.</text>
</comment>
<reference evidence="1" key="1">
    <citation type="submission" date="2023-11" db="EMBL/GenBank/DDBJ databases">
        <title>Genome assemblies of two species of porcelain crab, Petrolisthes cinctipes and Petrolisthes manimaculis (Anomura: Porcellanidae).</title>
        <authorList>
            <person name="Angst P."/>
        </authorList>
    </citation>
    <scope>NUCLEOTIDE SEQUENCE</scope>
    <source>
        <strain evidence="1">PB745_02</strain>
        <tissue evidence="1">Gill</tissue>
    </source>
</reference>
<keyword evidence="2" id="KW-1185">Reference proteome</keyword>
<organism evidence="1 2">
    <name type="scientific">Petrolisthes manimaculis</name>
    <dbReference type="NCBI Taxonomy" id="1843537"/>
    <lineage>
        <taxon>Eukaryota</taxon>
        <taxon>Metazoa</taxon>
        <taxon>Ecdysozoa</taxon>
        <taxon>Arthropoda</taxon>
        <taxon>Crustacea</taxon>
        <taxon>Multicrustacea</taxon>
        <taxon>Malacostraca</taxon>
        <taxon>Eumalacostraca</taxon>
        <taxon>Eucarida</taxon>
        <taxon>Decapoda</taxon>
        <taxon>Pleocyemata</taxon>
        <taxon>Anomura</taxon>
        <taxon>Galatheoidea</taxon>
        <taxon>Porcellanidae</taxon>
        <taxon>Petrolisthes</taxon>
    </lineage>
</organism>
<proteinExistence type="predicted"/>
<dbReference type="EMBL" id="JAWZYT010000774">
    <property type="protein sequence ID" value="KAK4319186.1"/>
    <property type="molecule type" value="Genomic_DNA"/>
</dbReference>